<dbReference type="Proteomes" id="UP000287239">
    <property type="component" value="Unassembled WGS sequence"/>
</dbReference>
<evidence type="ECO:0000313" key="2">
    <source>
        <dbReference type="Proteomes" id="UP000287239"/>
    </source>
</evidence>
<sequence>MKFLAEVTSLMEKLTYYEQCRKLKICQNSSLFSRSLNYLLTLRIEQLKKAIAKRTNQLME</sequence>
<gene>
    <name evidence="1" type="ORF">CBF35_13540</name>
</gene>
<reference evidence="1 2" key="1">
    <citation type="submission" date="2017-05" db="EMBL/GenBank/DDBJ databases">
        <title>Vagococcus spp. assemblies.</title>
        <authorList>
            <person name="Gulvik C.A."/>
        </authorList>
    </citation>
    <scope>NUCLEOTIDE SEQUENCE [LARGE SCALE GENOMIC DNA]</scope>
    <source>
        <strain evidence="1 2">NCFB 2777</strain>
    </source>
</reference>
<name>A0A429ZE29_9ENTE</name>
<keyword evidence="2" id="KW-1185">Reference proteome</keyword>
<protein>
    <submittedName>
        <fullName evidence="1">Uncharacterized protein</fullName>
    </submittedName>
</protein>
<evidence type="ECO:0000313" key="1">
    <source>
        <dbReference type="EMBL" id="RST91966.1"/>
    </source>
</evidence>
<organism evidence="1 2">
    <name type="scientific">Vagococcus salmoninarum</name>
    <dbReference type="NCBI Taxonomy" id="2739"/>
    <lineage>
        <taxon>Bacteria</taxon>
        <taxon>Bacillati</taxon>
        <taxon>Bacillota</taxon>
        <taxon>Bacilli</taxon>
        <taxon>Lactobacillales</taxon>
        <taxon>Enterococcaceae</taxon>
        <taxon>Vagococcus</taxon>
    </lineage>
</organism>
<comment type="caution">
    <text evidence="1">The sequence shown here is derived from an EMBL/GenBank/DDBJ whole genome shotgun (WGS) entry which is preliminary data.</text>
</comment>
<dbReference type="EMBL" id="NGJU01000025">
    <property type="protein sequence ID" value="RST91966.1"/>
    <property type="molecule type" value="Genomic_DNA"/>
</dbReference>
<dbReference type="RefSeq" id="WP_126782041.1">
    <property type="nucleotide sequence ID" value="NZ_NGJU01000025.1"/>
</dbReference>
<dbReference type="GeneID" id="98569367"/>
<dbReference type="AlphaFoldDB" id="A0A429ZE29"/>
<accession>A0A429ZE29</accession>
<proteinExistence type="predicted"/>